<organism evidence="4 5">
    <name type="scientific">Promicromonospora citrea</name>
    <dbReference type="NCBI Taxonomy" id="43677"/>
    <lineage>
        <taxon>Bacteria</taxon>
        <taxon>Bacillati</taxon>
        <taxon>Actinomycetota</taxon>
        <taxon>Actinomycetes</taxon>
        <taxon>Micrococcales</taxon>
        <taxon>Promicromonosporaceae</taxon>
        <taxon>Promicromonospora</taxon>
    </lineage>
</organism>
<keyword evidence="5" id="KW-1185">Reference proteome</keyword>
<evidence type="ECO:0000259" key="3">
    <source>
        <dbReference type="Pfam" id="PF00149"/>
    </source>
</evidence>
<dbReference type="SUPFAM" id="SSF56300">
    <property type="entry name" value="Metallo-dependent phosphatases"/>
    <property type="match status" value="1"/>
</dbReference>
<sequence>MNLGAGTSQAAGEYVARMTRWAPMTRLAPPRWLRWTLAGALAVLTCLMFGVTTAKADLSLGPHEATYAVTAQDSLVADLGPLGTVVADSPLPLNLGVRITVHEIPADLSAVDAASFDALAGDLDGYLQFFDTPQQTVRTAAWALAWDAVRGAAGAAVVLAAVLLALRALLGSRRRAELARAAAARTWEITAGVAVVVLVAVTATSSSGPAERSALPASAVFEGTALEGARITGRLASVIDTYSGQLVETYQANEVFYAGARERLVEAWDARVAAQEEQEQGLSASPSGSPDAPELVTFLLVSDLHCNTGMTPLIRDLADRIAPDVMLNAGDTTINGTSVESVCVDSFASAVPDGVPFVVADGNHDSRLTTATELANRQVVLDGQVVEVEGVRILGDRDPLETRIGGGTVMSREETPAEAGERLRDVACEVAGEPGLGGYTGEDRVDLLLVHQPAVGDAALESGCVPFQVSGHMHTRIGPDVVGYGVRYVNASTGGATKGNTSVGPLRDSSEMTVLRFDPERRRFVDWQLVEVTPDGEAFVSERQSVPPPVPLPDEVPGDGPDAADVPGTERAPSPTPSGN</sequence>
<feature type="transmembrane region" description="Helical" evidence="2">
    <location>
        <begin position="32"/>
        <end position="51"/>
    </location>
</feature>
<reference evidence="4" key="1">
    <citation type="journal article" date="2014" name="Int. J. Syst. Evol. Microbiol.">
        <title>Complete genome sequence of Corynebacterium casei LMG S-19264T (=DSM 44701T), isolated from a smear-ripened cheese.</title>
        <authorList>
            <consortium name="US DOE Joint Genome Institute (JGI-PGF)"/>
            <person name="Walter F."/>
            <person name="Albersmeier A."/>
            <person name="Kalinowski J."/>
            <person name="Ruckert C."/>
        </authorList>
    </citation>
    <scope>NUCLEOTIDE SEQUENCE</scope>
    <source>
        <strain evidence="4">JCM 3051</strain>
    </source>
</reference>
<accession>A0A8H9GFA3</accession>
<evidence type="ECO:0000256" key="2">
    <source>
        <dbReference type="SAM" id="Phobius"/>
    </source>
</evidence>
<dbReference type="Gene3D" id="3.60.21.10">
    <property type="match status" value="1"/>
</dbReference>
<evidence type="ECO:0000313" key="5">
    <source>
        <dbReference type="Proteomes" id="UP000655589"/>
    </source>
</evidence>
<protein>
    <recommendedName>
        <fullName evidence="3">Calcineurin-like phosphoesterase domain-containing protein</fullName>
    </recommendedName>
</protein>
<proteinExistence type="predicted"/>
<feature type="transmembrane region" description="Helical" evidence="2">
    <location>
        <begin position="152"/>
        <end position="170"/>
    </location>
</feature>
<reference evidence="4" key="2">
    <citation type="submission" date="2020-09" db="EMBL/GenBank/DDBJ databases">
        <authorList>
            <person name="Sun Q."/>
            <person name="Ohkuma M."/>
        </authorList>
    </citation>
    <scope>NUCLEOTIDE SEQUENCE</scope>
    <source>
        <strain evidence="4">JCM 3051</strain>
    </source>
</reference>
<feature type="transmembrane region" description="Helical" evidence="2">
    <location>
        <begin position="182"/>
        <end position="203"/>
    </location>
</feature>
<comment type="caution">
    <text evidence="4">The sequence shown here is derived from an EMBL/GenBank/DDBJ whole genome shotgun (WGS) entry which is preliminary data.</text>
</comment>
<keyword evidence="2" id="KW-0472">Membrane</keyword>
<dbReference type="Pfam" id="PF00149">
    <property type="entry name" value="Metallophos"/>
    <property type="match status" value="1"/>
</dbReference>
<keyword evidence="2" id="KW-1133">Transmembrane helix</keyword>
<feature type="region of interest" description="Disordered" evidence="1">
    <location>
        <begin position="538"/>
        <end position="580"/>
    </location>
</feature>
<dbReference type="EMBL" id="BMPT01000003">
    <property type="protein sequence ID" value="GGM16664.1"/>
    <property type="molecule type" value="Genomic_DNA"/>
</dbReference>
<dbReference type="Proteomes" id="UP000655589">
    <property type="component" value="Unassembled WGS sequence"/>
</dbReference>
<dbReference type="AlphaFoldDB" id="A0A8H9GFA3"/>
<evidence type="ECO:0000313" key="4">
    <source>
        <dbReference type="EMBL" id="GGM16664.1"/>
    </source>
</evidence>
<feature type="domain" description="Calcineurin-like phosphoesterase" evidence="3">
    <location>
        <begin position="297"/>
        <end position="475"/>
    </location>
</feature>
<dbReference type="InterPro" id="IPR029052">
    <property type="entry name" value="Metallo-depent_PP-like"/>
</dbReference>
<keyword evidence="2" id="KW-0812">Transmembrane</keyword>
<dbReference type="InterPro" id="IPR004843">
    <property type="entry name" value="Calcineurin-like_PHP"/>
</dbReference>
<name>A0A8H9GFA3_9MICO</name>
<gene>
    <name evidence="4" type="ORF">GCM10010102_10390</name>
</gene>
<dbReference type="GO" id="GO:0016787">
    <property type="term" value="F:hydrolase activity"/>
    <property type="evidence" value="ECO:0007669"/>
    <property type="project" value="InterPro"/>
</dbReference>
<evidence type="ECO:0000256" key="1">
    <source>
        <dbReference type="SAM" id="MobiDB-lite"/>
    </source>
</evidence>